<gene>
    <name evidence="1" type="ORF">PENSUB_3384</name>
</gene>
<reference evidence="1 2" key="1">
    <citation type="submission" date="2016-10" db="EMBL/GenBank/DDBJ databases">
        <title>Genome sequence of the ascomycete fungus Penicillium subrubescens.</title>
        <authorList>
            <person name="De Vries R.P."/>
            <person name="Peng M."/>
            <person name="Dilokpimol A."/>
            <person name="Hilden K."/>
            <person name="Makela M.R."/>
            <person name="Grigoriev I."/>
            <person name="Riley R."/>
            <person name="Granchi Z."/>
        </authorList>
    </citation>
    <scope>NUCLEOTIDE SEQUENCE [LARGE SCALE GENOMIC DNA]</scope>
    <source>
        <strain evidence="1 2">CBS 132785</strain>
    </source>
</reference>
<dbReference type="SUPFAM" id="SSF54909">
    <property type="entry name" value="Dimeric alpha+beta barrel"/>
    <property type="match status" value="1"/>
</dbReference>
<comment type="caution">
    <text evidence="1">The sequence shown here is derived from an EMBL/GenBank/DDBJ whole genome shotgun (WGS) entry which is preliminary data.</text>
</comment>
<evidence type="ECO:0000313" key="1">
    <source>
        <dbReference type="EMBL" id="OKP14989.1"/>
    </source>
</evidence>
<name>A0A1Q5URA8_9EURO</name>
<dbReference type="InterPro" id="IPR011008">
    <property type="entry name" value="Dimeric_a/b-barrel"/>
</dbReference>
<dbReference type="Gene3D" id="3.30.70.1060">
    <property type="entry name" value="Dimeric alpha+beta barrel"/>
    <property type="match status" value="1"/>
</dbReference>
<accession>A0A1Q5URA8</accession>
<protein>
    <recommendedName>
        <fullName evidence="3">YCII-related domain-containing protein</fullName>
    </recommendedName>
</protein>
<organism evidence="1 2">
    <name type="scientific">Penicillium subrubescens</name>
    <dbReference type="NCBI Taxonomy" id="1316194"/>
    <lineage>
        <taxon>Eukaryota</taxon>
        <taxon>Fungi</taxon>
        <taxon>Dikarya</taxon>
        <taxon>Ascomycota</taxon>
        <taxon>Pezizomycotina</taxon>
        <taxon>Eurotiomycetes</taxon>
        <taxon>Eurotiomycetidae</taxon>
        <taxon>Eurotiales</taxon>
        <taxon>Aspergillaceae</taxon>
        <taxon>Penicillium</taxon>
    </lineage>
</organism>
<evidence type="ECO:0000313" key="2">
    <source>
        <dbReference type="Proteomes" id="UP000186955"/>
    </source>
</evidence>
<dbReference type="Proteomes" id="UP000186955">
    <property type="component" value="Unassembled WGS sequence"/>
</dbReference>
<keyword evidence="2" id="KW-1185">Reference proteome</keyword>
<dbReference type="EMBL" id="MNBE01000030">
    <property type="protein sequence ID" value="OKP14989.1"/>
    <property type="molecule type" value="Genomic_DNA"/>
</dbReference>
<sequence length="62" mass="7029">MFAGTIFEQHPEEGKDAQFLGSVVVYAAENAEEVRNIINKDIYATSGLWDLEKHLILDQSFE</sequence>
<dbReference type="AlphaFoldDB" id="A0A1Q5URA8"/>
<evidence type="ECO:0008006" key="3">
    <source>
        <dbReference type="Google" id="ProtNLM"/>
    </source>
</evidence>
<proteinExistence type="predicted"/>